<keyword evidence="3" id="KW-0479">Metal-binding</keyword>
<feature type="chain" id="PRO_5046125715" evidence="8">
    <location>
        <begin position="24"/>
        <end position="1013"/>
    </location>
</feature>
<dbReference type="Pfam" id="PF02868">
    <property type="entry name" value="Peptidase_M4_C"/>
    <property type="match status" value="1"/>
</dbReference>
<evidence type="ECO:0000256" key="8">
    <source>
        <dbReference type="SAM" id="SignalP"/>
    </source>
</evidence>
<dbReference type="Pfam" id="PF18962">
    <property type="entry name" value="Por_Secre_tail"/>
    <property type="match status" value="1"/>
</dbReference>
<evidence type="ECO:0000259" key="9">
    <source>
        <dbReference type="PROSITE" id="PS50853"/>
    </source>
</evidence>
<keyword evidence="4 8" id="KW-0732">Signal</keyword>
<evidence type="ECO:0000256" key="7">
    <source>
        <dbReference type="ARBA" id="ARBA00023049"/>
    </source>
</evidence>
<dbReference type="Gene3D" id="1.10.390.10">
    <property type="entry name" value="Neutral Protease Domain 2"/>
    <property type="match status" value="1"/>
</dbReference>
<keyword evidence="2" id="KW-0645">Protease</keyword>
<evidence type="ECO:0000313" key="11">
    <source>
        <dbReference type="Proteomes" id="UP001597062"/>
    </source>
</evidence>
<dbReference type="PANTHER" id="PTHR33794">
    <property type="entry name" value="BACILLOLYSIN"/>
    <property type="match status" value="1"/>
</dbReference>
<proteinExistence type="inferred from homology"/>
<keyword evidence="7" id="KW-0482">Metalloprotease</keyword>
<gene>
    <name evidence="10" type="ORF">ACFQ1U_03380</name>
</gene>
<comment type="similarity">
    <text evidence="1">Belongs to the peptidase M4 family.</text>
</comment>
<dbReference type="InterPro" id="IPR036116">
    <property type="entry name" value="FN3_sf"/>
</dbReference>
<dbReference type="InterPro" id="IPR003961">
    <property type="entry name" value="FN3_dom"/>
</dbReference>
<dbReference type="SUPFAM" id="SSF49265">
    <property type="entry name" value="Fibronectin type III"/>
    <property type="match status" value="1"/>
</dbReference>
<dbReference type="PANTHER" id="PTHR33794:SF1">
    <property type="entry name" value="BACILLOLYSIN"/>
    <property type="match status" value="1"/>
</dbReference>
<accession>A0ABW3JPJ9</accession>
<dbReference type="PROSITE" id="PS50853">
    <property type="entry name" value="FN3"/>
    <property type="match status" value="1"/>
</dbReference>
<feature type="signal peptide" evidence="8">
    <location>
        <begin position="1"/>
        <end position="23"/>
    </location>
</feature>
<dbReference type="InterPro" id="IPR027268">
    <property type="entry name" value="Peptidase_M4/M1_CTD_sf"/>
</dbReference>
<dbReference type="InterPro" id="IPR011096">
    <property type="entry name" value="FTP_domain"/>
</dbReference>
<evidence type="ECO:0000256" key="1">
    <source>
        <dbReference type="ARBA" id="ARBA00009388"/>
    </source>
</evidence>
<keyword evidence="6" id="KW-0862">Zinc</keyword>
<dbReference type="InterPro" id="IPR023612">
    <property type="entry name" value="Peptidase_M4"/>
</dbReference>
<dbReference type="RefSeq" id="WP_386105316.1">
    <property type="nucleotide sequence ID" value="NZ_JBHTJR010000020.1"/>
</dbReference>
<evidence type="ECO:0000256" key="3">
    <source>
        <dbReference type="ARBA" id="ARBA00022723"/>
    </source>
</evidence>
<dbReference type="InterPro" id="IPR050728">
    <property type="entry name" value="Zinc_Metalloprotease_M4"/>
</dbReference>
<keyword evidence="5" id="KW-0378">Hydrolase</keyword>
<dbReference type="CDD" id="cd00063">
    <property type="entry name" value="FN3"/>
    <property type="match status" value="1"/>
</dbReference>
<dbReference type="InterPro" id="IPR045474">
    <property type="entry name" value="GEVED"/>
</dbReference>
<dbReference type="Pfam" id="PF20009">
    <property type="entry name" value="GEVED"/>
    <property type="match status" value="1"/>
</dbReference>
<organism evidence="10 11">
    <name type="scientific">Tenacibaculum geojense</name>
    <dbReference type="NCBI Taxonomy" id="915352"/>
    <lineage>
        <taxon>Bacteria</taxon>
        <taxon>Pseudomonadati</taxon>
        <taxon>Bacteroidota</taxon>
        <taxon>Flavobacteriia</taxon>
        <taxon>Flavobacteriales</taxon>
        <taxon>Flavobacteriaceae</taxon>
        <taxon>Tenacibaculum</taxon>
    </lineage>
</organism>
<sequence length="1013" mass="109010">MKKQLRNGFFLSLMLSVAVTTVAQDKKKAPKMVTFQKSEKVSSTSQAFQRLGLKSNDELRLKRTKTDKLGFTHQEFEQFYKGVKVEFATYKAHSKNGEITSMNGDFFKLNNIATKASLSKEVALQKALLDIGASEYLWDYPEQAKIMDNYQKPAGELVILPADISKKDKPALAYKFDIYATKPLSRNHVYVDAKSGEILFKNPIIKHLGEHSHGAKRHKEVVDKLEDYFITGTAATRYSGTRSIETTQSGGNYILRDNTRGNGVETYDMNMGISYNNAVDFTDNDNNWTAAEHNNAQKDNAALDAHWGAEMTYDYFLQTYNRNSFNGNGAVIKSYVHFDLVEYGYPSQDNAFWNGSVMTYGDGTSFSPLTSIDVTAHEIGHAVCTYTANLVYSYESGAMNEGFSDIWAAAVEHFAKGNGSETAPDNAIWLIGDEIGGPIRSMSNPNAHGQPDTYQGTNWYTGSGDNGGVHYNSGVLNHWFYLLTVGKTGTNDNGDSYDVSGIGITKAAAIAYRTESVYLSSNSQYADARTAAIQAAEDLYGADSPEVEATTNAWHAVGVGAPFNGGGGNPDVCQVGSVDLSITFDNYPEETSWTLKDASGTTIESASYSSSNPDGSTVTVSFDNLSEGEYTFTINDSYGDGICCSYGNGSYTLSGSEGVIANGGNFGSSQSTVFCIEGSSGPDTEAPSAPLNLQASSISQSGATLNWDASTDNIAVVGYNVYQGTSLVANVSNTSFSISGLSVNTSYTYNVSAIDAAGNESNTSSVSFTTLGGSVSYCSSNGNNSSYEWIDYVAFGGMTNSSGNDGGYADYTSSVATVAVGSTNQITISAGFRSSSYTEFWAIWIDFNQDGTFDDTEKVVSGSSSSANNLTANLNVPSTATVGSTRMRVSMKYNAAQTACESFTYGEVEDYTVTITNSSAFSSTVTNKEVTLGNEKPSSILAYPNPASNFIKVQLLSKDIIQADYKITNSIGQVVLKGKLENGVISTSNLAKGMYVLEINDGQKTLITKLIKR</sequence>
<dbReference type="Pfam" id="PF01447">
    <property type="entry name" value="Peptidase_M4"/>
    <property type="match status" value="1"/>
</dbReference>
<dbReference type="InterPro" id="IPR026444">
    <property type="entry name" value="Secre_tail"/>
</dbReference>
<evidence type="ECO:0000256" key="4">
    <source>
        <dbReference type="ARBA" id="ARBA00022729"/>
    </source>
</evidence>
<dbReference type="PRINTS" id="PR00730">
    <property type="entry name" value="THERMOLYSIN"/>
</dbReference>
<dbReference type="Gene3D" id="3.10.170.10">
    <property type="match status" value="1"/>
</dbReference>
<dbReference type="Gene3D" id="3.10.450.490">
    <property type="match status" value="1"/>
</dbReference>
<dbReference type="InterPro" id="IPR013783">
    <property type="entry name" value="Ig-like_fold"/>
</dbReference>
<evidence type="ECO:0000256" key="5">
    <source>
        <dbReference type="ARBA" id="ARBA00022801"/>
    </source>
</evidence>
<dbReference type="Pfam" id="PF00041">
    <property type="entry name" value="fn3"/>
    <property type="match status" value="1"/>
</dbReference>
<feature type="domain" description="Fibronectin type-III" evidence="9">
    <location>
        <begin position="689"/>
        <end position="773"/>
    </location>
</feature>
<comment type="caution">
    <text evidence="10">The sequence shown here is derived from an EMBL/GenBank/DDBJ whole genome shotgun (WGS) entry which is preliminary data.</text>
</comment>
<dbReference type="CDD" id="cd09597">
    <property type="entry name" value="M4_TLP"/>
    <property type="match status" value="1"/>
</dbReference>
<dbReference type="NCBIfam" id="TIGR04183">
    <property type="entry name" value="Por_Secre_tail"/>
    <property type="match status" value="1"/>
</dbReference>
<dbReference type="Gene3D" id="2.60.40.10">
    <property type="entry name" value="Immunoglobulins"/>
    <property type="match status" value="1"/>
</dbReference>
<keyword evidence="11" id="KW-1185">Reference proteome</keyword>
<evidence type="ECO:0000256" key="2">
    <source>
        <dbReference type="ARBA" id="ARBA00022670"/>
    </source>
</evidence>
<dbReference type="SUPFAM" id="SSF55486">
    <property type="entry name" value="Metalloproteases ('zincins'), catalytic domain"/>
    <property type="match status" value="1"/>
</dbReference>
<evidence type="ECO:0000313" key="10">
    <source>
        <dbReference type="EMBL" id="MFD0992236.1"/>
    </source>
</evidence>
<dbReference type="Pfam" id="PF07504">
    <property type="entry name" value="FTP"/>
    <property type="match status" value="1"/>
</dbReference>
<reference evidence="11" key="1">
    <citation type="journal article" date="2019" name="Int. J. Syst. Evol. Microbiol.">
        <title>The Global Catalogue of Microorganisms (GCM) 10K type strain sequencing project: providing services to taxonomists for standard genome sequencing and annotation.</title>
        <authorList>
            <consortium name="The Broad Institute Genomics Platform"/>
            <consortium name="The Broad Institute Genome Sequencing Center for Infectious Disease"/>
            <person name="Wu L."/>
            <person name="Ma J."/>
        </authorList>
    </citation>
    <scope>NUCLEOTIDE SEQUENCE [LARGE SCALE GENOMIC DNA]</scope>
    <source>
        <strain evidence="11">CCUG 60527</strain>
    </source>
</reference>
<name>A0ABW3JPJ9_9FLAO</name>
<dbReference type="EMBL" id="JBHTJR010000020">
    <property type="protein sequence ID" value="MFD0992236.1"/>
    <property type="molecule type" value="Genomic_DNA"/>
</dbReference>
<dbReference type="Proteomes" id="UP001597062">
    <property type="component" value="Unassembled WGS sequence"/>
</dbReference>
<evidence type="ECO:0000256" key="6">
    <source>
        <dbReference type="ARBA" id="ARBA00022833"/>
    </source>
</evidence>
<dbReference type="SMART" id="SM00060">
    <property type="entry name" value="FN3"/>
    <property type="match status" value="1"/>
</dbReference>
<protein>
    <submittedName>
        <fullName evidence="10">M4 family metallopeptidase</fullName>
    </submittedName>
</protein>
<dbReference type="InterPro" id="IPR001570">
    <property type="entry name" value="Peptidase_M4_C_domain"/>
</dbReference>
<dbReference type="InterPro" id="IPR013856">
    <property type="entry name" value="Peptidase_M4_domain"/>
</dbReference>